<dbReference type="InterPro" id="IPR011990">
    <property type="entry name" value="TPR-like_helical_dom_sf"/>
</dbReference>
<feature type="domain" description="RagB/SusD" evidence="6">
    <location>
        <begin position="315"/>
        <end position="427"/>
    </location>
</feature>
<dbReference type="Pfam" id="PF07980">
    <property type="entry name" value="SusD_RagB"/>
    <property type="match status" value="1"/>
</dbReference>
<reference evidence="8 9" key="1">
    <citation type="submission" date="2019-03" db="EMBL/GenBank/DDBJ databases">
        <title>Empedobacter tilapiae sp. nov., isolated from an intestine of Nile tilapia Oreochromis niloticus.</title>
        <authorList>
            <person name="Kim Y.-O."/>
            <person name="Yoon J.-H."/>
        </authorList>
    </citation>
    <scope>NUCLEOTIDE SEQUENCE [LARGE SCALE GENOMIC DNA]</scope>
    <source>
        <strain evidence="8 9">MRS2</strain>
    </source>
</reference>
<keyword evidence="3" id="KW-0732">Signal</keyword>
<comment type="subcellular location">
    <subcellularLocation>
        <location evidence="1">Cell outer membrane</location>
    </subcellularLocation>
</comment>
<dbReference type="OrthoDB" id="621570at2"/>
<gene>
    <name evidence="8" type="ORF">E4J94_14110</name>
</gene>
<keyword evidence="5" id="KW-0998">Cell outer membrane</keyword>
<evidence type="ECO:0000256" key="3">
    <source>
        <dbReference type="ARBA" id="ARBA00022729"/>
    </source>
</evidence>
<evidence type="ECO:0000256" key="4">
    <source>
        <dbReference type="ARBA" id="ARBA00023136"/>
    </source>
</evidence>
<proteinExistence type="inferred from homology"/>
<dbReference type="PROSITE" id="PS51257">
    <property type="entry name" value="PROKAR_LIPOPROTEIN"/>
    <property type="match status" value="1"/>
</dbReference>
<dbReference type="GO" id="GO:0009279">
    <property type="term" value="C:cell outer membrane"/>
    <property type="evidence" value="ECO:0007669"/>
    <property type="project" value="UniProtKB-SubCell"/>
</dbReference>
<evidence type="ECO:0000313" key="9">
    <source>
        <dbReference type="Proteomes" id="UP000297998"/>
    </source>
</evidence>
<accession>A0A4Z1BG46</accession>
<dbReference type="RefSeq" id="WP_135836430.1">
    <property type="nucleotide sequence ID" value="NZ_SRPE01000010.1"/>
</dbReference>
<evidence type="ECO:0000256" key="1">
    <source>
        <dbReference type="ARBA" id="ARBA00004442"/>
    </source>
</evidence>
<dbReference type="CDD" id="cd08977">
    <property type="entry name" value="SusD"/>
    <property type="match status" value="1"/>
</dbReference>
<protein>
    <submittedName>
        <fullName evidence="8">RagB/SusD family nutrient uptake outer membrane protein</fullName>
    </submittedName>
</protein>
<organism evidence="8 9">
    <name type="scientific">Empedobacter tilapiae</name>
    <dbReference type="NCBI Taxonomy" id="2491114"/>
    <lineage>
        <taxon>Bacteria</taxon>
        <taxon>Pseudomonadati</taxon>
        <taxon>Bacteroidota</taxon>
        <taxon>Flavobacteriia</taxon>
        <taxon>Flavobacteriales</taxon>
        <taxon>Weeksellaceae</taxon>
        <taxon>Empedobacter</taxon>
    </lineage>
</organism>
<dbReference type="Proteomes" id="UP000297998">
    <property type="component" value="Unassembled WGS sequence"/>
</dbReference>
<evidence type="ECO:0000259" key="6">
    <source>
        <dbReference type="Pfam" id="PF07980"/>
    </source>
</evidence>
<sequence>MKSIFIHLKQGLIALILLTSCENFLDLDTPNTQLVSAEVFEDKKTTDAALLNIYASLRDSGLFTGNNSGMTYLLGLYTDELDLYSINLLGQKEFYEHTLSTRNELVLTTWNTSYNQIYRLNALIEGVEKSTLLENQYKQTVLAEAYTMRGMLHMYLTQLFGEIPYITTTDYLQNKIVHKTPEKEIYERIEQDYLTAEELFLKGTKNTSKTRLNLTSLKTLKAKYYIQTKQWEKAKQHANDVIQTAGVTLEQDLSKEFLKESKSILWCFSPHLATGNSLEADVFMLNALPPAFVSLKPTFVNSFEKGDQRKEIWIKKLNNNQGTWYQPYKYKAPNTSSTVNVENSVLLRLAELYLIRAEANFQLSNFREAENDLNLIRKRANLPMLSNLSQHDLEQAILDEYKHELFTEYGHRFFDLKRWNRLNELQNSIPTWKPFMEKLPLPEKEILLNNNLKPQNDGY</sequence>
<dbReference type="Pfam" id="PF14322">
    <property type="entry name" value="SusD-like_3"/>
    <property type="match status" value="1"/>
</dbReference>
<dbReference type="InterPro" id="IPR033985">
    <property type="entry name" value="SusD-like_N"/>
</dbReference>
<dbReference type="EMBL" id="SRPE01000010">
    <property type="protein sequence ID" value="TGN24370.1"/>
    <property type="molecule type" value="Genomic_DNA"/>
</dbReference>
<evidence type="ECO:0000259" key="7">
    <source>
        <dbReference type="Pfam" id="PF14322"/>
    </source>
</evidence>
<dbReference type="AlphaFoldDB" id="A0A4Z1BG46"/>
<keyword evidence="4" id="KW-0472">Membrane</keyword>
<comment type="similarity">
    <text evidence="2">Belongs to the SusD family.</text>
</comment>
<comment type="caution">
    <text evidence="8">The sequence shown here is derived from an EMBL/GenBank/DDBJ whole genome shotgun (WGS) entry which is preliminary data.</text>
</comment>
<dbReference type="SUPFAM" id="SSF48452">
    <property type="entry name" value="TPR-like"/>
    <property type="match status" value="1"/>
</dbReference>
<dbReference type="InterPro" id="IPR012944">
    <property type="entry name" value="SusD_RagB_dom"/>
</dbReference>
<feature type="domain" description="SusD-like N-terminal" evidence="7">
    <location>
        <begin position="87"/>
        <end position="213"/>
    </location>
</feature>
<evidence type="ECO:0000313" key="8">
    <source>
        <dbReference type="EMBL" id="TGN24370.1"/>
    </source>
</evidence>
<dbReference type="Gene3D" id="1.25.40.390">
    <property type="match status" value="1"/>
</dbReference>
<evidence type="ECO:0000256" key="2">
    <source>
        <dbReference type="ARBA" id="ARBA00006275"/>
    </source>
</evidence>
<evidence type="ECO:0000256" key="5">
    <source>
        <dbReference type="ARBA" id="ARBA00023237"/>
    </source>
</evidence>
<keyword evidence="9" id="KW-1185">Reference proteome</keyword>
<name>A0A4Z1BG46_9FLAO</name>